<name>A0ABT5C9K2_9BACT</name>
<gene>
    <name evidence="2" type="ORF">POL72_35640</name>
</gene>
<keyword evidence="1" id="KW-0472">Membrane</keyword>
<feature type="transmembrane region" description="Helical" evidence="1">
    <location>
        <begin position="14"/>
        <end position="33"/>
    </location>
</feature>
<sequence length="43" mass="5086">MPIEPPDPLNLARFFQHFLVFIGLGTAVLPRALQRPRRRYRKP</sequence>
<keyword evidence="3" id="KW-1185">Reference proteome</keyword>
<dbReference type="Proteomes" id="UP001217485">
    <property type="component" value="Unassembled WGS sequence"/>
</dbReference>
<keyword evidence="1" id="KW-0812">Transmembrane</keyword>
<comment type="caution">
    <text evidence="2">The sequence shown here is derived from an EMBL/GenBank/DDBJ whole genome shotgun (WGS) entry which is preliminary data.</text>
</comment>
<dbReference type="RefSeq" id="WP_272101267.1">
    <property type="nucleotide sequence ID" value="NZ_JAQNDK010000004.1"/>
</dbReference>
<reference evidence="2 3" key="1">
    <citation type="submission" date="2023-01" db="EMBL/GenBank/DDBJ databases">
        <title>Minimal conservation of predation-associated metabolite biosynthetic gene clusters underscores biosynthetic potential of Myxococcota including descriptions for ten novel species: Archangium lansinium sp. nov., Myxococcus landrumus sp. nov., Nannocystis bai.</title>
        <authorList>
            <person name="Ahearne A."/>
            <person name="Stevens C."/>
            <person name="Dowd S."/>
        </authorList>
    </citation>
    <scope>NUCLEOTIDE SEQUENCE [LARGE SCALE GENOMIC DNA]</scope>
    <source>
        <strain evidence="2 3">WIWO2</strain>
    </source>
</reference>
<evidence type="ECO:0000256" key="1">
    <source>
        <dbReference type="SAM" id="Phobius"/>
    </source>
</evidence>
<evidence type="ECO:0000313" key="2">
    <source>
        <dbReference type="EMBL" id="MDC0683117.1"/>
    </source>
</evidence>
<keyword evidence="1" id="KW-1133">Transmembrane helix</keyword>
<dbReference type="EMBL" id="JAQNDK010000004">
    <property type="protein sequence ID" value="MDC0683117.1"/>
    <property type="molecule type" value="Genomic_DNA"/>
</dbReference>
<organism evidence="2 3">
    <name type="scientific">Sorangium atrum</name>
    <dbReference type="NCBI Taxonomy" id="2995308"/>
    <lineage>
        <taxon>Bacteria</taxon>
        <taxon>Pseudomonadati</taxon>
        <taxon>Myxococcota</taxon>
        <taxon>Polyangia</taxon>
        <taxon>Polyangiales</taxon>
        <taxon>Polyangiaceae</taxon>
        <taxon>Sorangium</taxon>
    </lineage>
</organism>
<proteinExistence type="predicted"/>
<accession>A0ABT5C9K2</accession>
<protein>
    <submittedName>
        <fullName evidence="2">Uncharacterized protein</fullName>
    </submittedName>
</protein>
<evidence type="ECO:0000313" key="3">
    <source>
        <dbReference type="Proteomes" id="UP001217485"/>
    </source>
</evidence>